<dbReference type="EMBL" id="WUQX01000001">
    <property type="protein sequence ID" value="MXP78148.1"/>
    <property type="molecule type" value="Genomic_DNA"/>
</dbReference>
<dbReference type="InterPro" id="IPR016181">
    <property type="entry name" value="Acyl_CoA_acyltransferase"/>
</dbReference>
<comment type="caution">
    <text evidence="2">The sequence shown here is derived from an EMBL/GenBank/DDBJ whole genome shotgun (WGS) entry which is preliminary data.</text>
</comment>
<dbReference type="GO" id="GO:0016747">
    <property type="term" value="F:acyltransferase activity, transferring groups other than amino-acyl groups"/>
    <property type="evidence" value="ECO:0007669"/>
    <property type="project" value="InterPro"/>
</dbReference>
<evidence type="ECO:0000313" key="2">
    <source>
        <dbReference type="EMBL" id="MXP78148.1"/>
    </source>
</evidence>
<sequence>MEIQFDNHDERIKFYELMLERNLKNLPRFPLPDGYRFVFFQKGDREQWINIERSAKELTSYEQGVEVWNKFFGGKDHELTKRMVFIENKEGTKVATATAYYDIRGIDQSGDGWLHWVAVCREYQGKGLAKPLISYVLEIMQGLGYTHAKIPTQTTTWLACKIYLDFGFRPIPKNAVHSHDGWRIVKTLTNHKALADFKPVTVDEMLVMKG</sequence>
<gene>
    <name evidence="2" type="ORF">GN277_23150</name>
</gene>
<dbReference type="CDD" id="cd04301">
    <property type="entry name" value="NAT_SF"/>
    <property type="match status" value="1"/>
</dbReference>
<proteinExistence type="predicted"/>
<feature type="domain" description="N-acetyltransferase" evidence="1">
    <location>
        <begin position="35"/>
        <end position="189"/>
    </location>
</feature>
<organism evidence="2 3">
    <name type="scientific">Sporofaciens musculi</name>
    <dbReference type="NCBI Taxonomy" id="2681861"/>
    <lineage>
        <taxon>Bacteria</taxon>
        <taxon>Bacillati</taxon>
        <taxon>Bacillota</taxon>
        <taxon>Clostridia</taxon>
        <taxon>Lachnospirales</taxon>
        <taxon>Lachnospiraceae</taxon>
        <taxon>Sporofaciens</taxon>
    </lineage>
</organism>
<reference evidence="2 3" key="1">
    <citation type="submission" date="2019-12" db="EMBL/GenBank/DDBJ databases">
        <title>Sporaefaciens musculi gen. nov., sp. nov., a novel bacterium isolated from the caecum of an obese mouse.</title>
        <authorList>
            <person name="Rasmussen T.S."/>
            <person name="Streidl T."/>
            <person name="Hitch T.C.A."/>
            <person name="Wortmann E."/>
            <person name="Deptula P."/>
            <person name="Hansen M."/>
            <person name="Nielsen D.S."/>
            <person name="Clavel T."/>
            <person name="Vogensen F.K."/>
        </authorList>
    </citation>
    <scope>NUCLEOTIDE SEQUENCE [LARGE SCALE GENOMIC DNA]</scope>
    <source>
        <strain evidence="2 3">WCA-9-b2</strain>
    </source>
</reference>
<dbReference type="AlphaFoldDB" id="A0A7X3SL00"/>
<dbReference type="SUPFAM" id="SSF55729">
    <property type="entry name" value="Acyl-CoA N-acyltransferases (Nat)"/>
    <property type="match status" value="1"/>
</dbReference>
<dbReference type="Pfam" id="PF00583">
    <property type="entry name" value="Acetyltransf_1"/>
    <property type="match status" value="1"/>
</dbReference>
<evidence type="ECO:0000313" key="3">
    <source>
        <dbReference type="Proteomes" id="UP000460412"/>
    </source>
</evidence>
<dbReference type="InterPro" id="IPR000182">
    <property type="entry name" value="GNAT_dom"/>
</dbReference>
<dbReference type="Gene3D" id="3.40.630.30">
    <property type="match status" value="1"/>
</dbReference>
<dbReference type="RefSeq" id="WP_159754358.1">
    <property type="nucleotide sequence ID" value="NZ_WUQX01000001.1"/>
</dbReference>
<name>A0A7X3SL00_9FIRM</name>
<keyword evidence="3" id="KW-1185">Reference proteome</keyword>
<dbReference type="Proteomes" id="UP000460412">
    <property type="component" value="Unassembled WGS sequence"/>
</dbReference>
<keyword evidence="2" id="KW-0808">Transferase</keyword>
<dbReference type="PROSITE" id="PS51186">
    <property type="entry name" value="GNAT"/>
    <property type="match status" value="1"/>
</dbReference>
<protein>
    <submittedName>
        <fullName evidence="2">GNAT family N-acetyltransferase</fullName>
    </submittedName>
</protein>
<evidence type="ECO:0000259" key="1">
    <source>
        <dbReference type="PROSITE" id="PS51186"/>
    </source>
</evidence>
<accession>A0A7X3SL00</accession>